<evidence type="ECO:0000313" key="5">
    <source>
        <dbReference type="EMBL" id="KAI6657762.1"/>
    </source>
</evidence>
<comment type="caution">
    <text evidence="5">The sequence shown here is derived from an EMBL/GenBank/DDBJ whole genome shotgun (WGS) entry which is preliminary data.</text>
</comment>
<reference evidence="5 6" key="1">
    <citation type="journal article" date="2023" name="BMC Biol.">
        <title>The compact genome of the sponge Oopsacas minuta (Hexactinellida) is lacking key metazoan core genes.</title>
        <authorList>
            <person name="Santini S."/>
            <person name="Schenkelaars Q."/>
            <person name="Jourda C."/>
            <person name="Duchesne M."/>
            <person name="Belahbib H."/>
            <person name="Rocher C."/>
            <person name="Selva M."/>
            <person name="Riesgo A."/>
            <person name="Vervoort M."/>
            <person name="Leys S.P."/>
            <person name="Kodjabachian L."/>
            <person name="Le Bivic A."/>
            <person name="Borchiellini C."/>
            <person name="Claverie J.M."/>
            <person name="Renard E."/>
        </authorList>
    </citation>
    <scope>NUCLEOTIDE SEQUENCE [LARGE SCALE GENOMIC DNA]</scope>
    <source>
        <strain evidence="5">SPO-2</strain>
    </source>
</reference>
<dbReference type="AlphaFoldDB" id="A0AAV7K9J9"/>
<comment type="similarity">
    <text evidence="3">Belongs to the KTI12 family.</text>
</comment>
<dbReference type="Gene3D" id="3.40.50.300">
    <property type="entry name" value="P-loop containing nucleotide triphosphate hydrolases"/>
    <property type="match status" value="1"/>
</dbReference>
<dbReference type="SUPFAM" id="SSF52540">
    <property type="entry name" value="P-loop containing nucleoside triphosphate hydrolases"/>
    <property type="match status" value="1"/>
</dbReference>
<evidence type="ECO:0000256" key="3">
    <source>
        <dbReference type="ARBA" id="ARBA00025768"/>
    </source>
</evidence>
<keyword evidence="2" id="KW-0067">ATP-binding</keyword>
<evidence type="ECO:0000256" key="4">
    <source>
        <dbReference type="ARBA" id="ARBA00026170"/>
    </source>
</evidence>
<dbReference type="PANTHER" id="PTHR12435">
    <property type="match status" value="1"/>
</dbReference>
<dbReference type="InterPro" id="IPR027417">
    <property type="entry name" value="P-loop_NTPase"/>
</dbReference>
<dbReference type="Proteomes" id="UP001165289">
    <property type="component" value="Unassembled WGS sequence"/>
</dbReference>
<dbReference type="InterPro" id="IPR013641">
    <property type="entry name" value="KTI12/PSTK"/>
</dbReference>
<keyword evidence="1" id="KW-0547">Nucleotide-binding</keyword>
<dbReference type="GO" id="GO:0005524">
    <property type="term" value="F:ATP binding"/>
    <property type="evidence" value="ECO:0007669"/>
    <property type="project" value="UniProtKB-KW"/>
</dbReference>
<proteinExistence type="inferred from homology"/>
<dbReference type="EMBL" id="JAKMXF010000111">
    <property type="protein sequence ID" value="KAI6657762.1"/>
    <property type="molecule type" value="Genomic_DNA"/>
</dbReference>
<accession>A0AAV7K9J9</accession>
<organism evidence="5 6">
    <name type="scientific">Oopsacas minuta</name>
    <dbReference type="NCBI Taxonomy" id="111878"/>
    <lineage>
        <taxon>Eukaryota</taxon>
        <taxon>Metazoa</taxon>
        <taxon>Porifera</taxon>
        <taxon>Hexactinellida</taxon>
        <taxon>Hexasterophora</taxon>
        <taxon>Lyssacinosida</taxon>
        <taxon>Leucopsacidae</taxon>
        <taxon>Oopsacas</taxon>
    </lineage>
</organism>
<gene>
    <name evidence="5" type="ORF">LOD99_505</name>
</gene>
<name>A0AAV7K9J9_9METZ</name>
<evidence type="ECO:0000256" key="2">
    <source>
        <dbReference type="ARBA" id="ARBA00022840"/>
    </source>
</evidence>
<keyword evidence="6" id="KW-1185">Reference proteome</keyword>
<dbReference type="Pfam" id="PF08433">
    <property type="entry name" value="KTI12"/>
    <property type="match status" value="1"/>
</dbReference>
<evidence type="ECO:0000256" key="1">
    <source>
        <dbReference type="ARBA" id="ARBA00022741"/>
    </source>
</evidence>
<evidence type="ECO:0000313" key="6">
    <source>
        <dbReference type="Proteomes" id="UP001165289"/>
    </source>
</evidence>
<protein>
    <recommendedName>
        <fullName evidence="4">Protein KTI12 homolog</fullName>
    </recommendedName>
</protein>
<sequence length="275" mass="31116">MPLLLVCGLPCSGKSSCVKEFISFLSSQYPAYSVEVVGEENLGLSRECWFESSAYEKESRSSIRGEVERLLSPDKLVIVDSPCYVKGFRYELYCISKQARTPHCLLLSSASLDQVIKWNENRLGVKFREETLRDVHMRFEPPNATNRWDRPQYTFSPDHAPPFEEISQILLHGVAPKPNKSTQNIPLASPSFLMDLEKVTSGLIDVLMKAQAGGVVLDNFSLDKSTEKLSFSRAVSLTELRQARRQFLSYCKLHPVHDPAQISSLFLQFLNTNFS</sequence>